<dbReference type="EC" id="6.3.4.19" evidence="8"/>
<dbReference type="InterPro" id="IPR012094">
    <property type="entry name" value="tRNA_Ile_lys_synt"/>
</dbReference>
<dbReference type="Pfam" id="PF01171">
    <property type="entry name" value="ATP_bind_3"/>
    <property type="match status" value="1"/>
</dbReference>
<dbReference type="Pfam" id="PF09179">
    <property type="entry name" value="TilS"/>
    <property type="match status" value="1"/>
</dbReference>
<protein>
    <recommendedName>
        <fullName evidence="8">tRNA(Ile)-lysidine synthase</fullName>
        <ecNumber evidence="8">6.3.4.19</ecNumber>
    </recommendedName>
    <alternativeName>
        <fullName evidence="8">tRNA(Ile)-2-lysyl-cytidine synthase</fullName>
    </alternativeName>
    <alternativeName>
        <fullName evidence="8">tRNA(Ile)-lysidine synthetase</fullName>
    </alternativeName>
</protein>
<comment type="similarity">
    <text evidence="8">Belongs to the tRNA(Ile)-lysidine synthase family.</text>
</comment>
<dbReference type="InterPro" id="IPR015262">
    <property type="entry name" value="tRNA_Ile_lys_synt_subst-bd"/>
</dbReference>
<proteinExistence type="inferred from homology"/>
<dbReference type="NCBIfam" id="TIGR02433">
    <property type="entry name" value="lysidine_TilS_C"/>
    <property type="match status" value="1"/>
</dbReference>
<comment type="domain">
    <text evidence="8">The N-terminal region contains the highly conserved SGGXDS motif, predicted to be a P-loop motif involved in ATP binding.</text>
</comment>
<feature type="domain" description="Lysidine-tRNA(Ile) synthetase C-terminal" evidence="9">
    <location>
        <begin position="383"/>
        <end position="454"/>
    </location>
</feature>
<dbReference type="Pfam" id="PF11734">
    <property type="entry name" value="TilS_C"/>
    <property type="match status" value="1"/>
</dbReference>
<dbReference type="Gene3D" id="1.20.59.20">
    <property type="match status" value="1"/>
</dbReference>
<dbReference type="SUPFAM" id="SSF82829">
    <property type="entry name" value="MesJ substrate recognition domain-like"/>
    <property type="match status" value="1"/>
</dbReference>
<dbReference type="PANTHER" id="PTHR43033:SF1">
    <property type="entry name" value="TRNA(ILE)-LYSIDINE SYNTHASE-RELATED"/>
    <property type="match status" value="1"/>
</dbReference>
<dbReference type="GO" id="GO:0032267">
    <property type="term" value="F:tRNA(Ile)-lysidine synthase activity"/>
    <property type="evidence" value="ECO:0007669"/>
    <property type="project" value="UniProtKB-EC"/>
</dbReference>
<evidence type="ECO:0000256" key="6">
    <source>
        <dbReference type="ARBA" id="ARBA00022840"/>
    </source>
</evidence>
<dbReference type="SMART" id="SM00977">
    <property type="entry name" value="TilS_C"/>
    <property type="match status" value="1"/>
</dbReference>
<evidence type="ECO:0000256" key="1">
    <source>
        <dbReference type="ARBA" id="ARBA00004496"/>
    </source>
</evidence>
<comment type="catalytic activity">
    <reaction evidence="7 8">
        <text>cytidine(34) in tRNA(Ile2) + L-lysine + ATP = lysidine(34) in tRNA(Ile2) + AMP + diphosphate + H(+)</text>
        <dbReference type="Rhea" id="RHEA:43744"/>
        <dbReference type="Rhea" id="RHEA-COMP:10625"/>
        <dbReference type="Rhea" id="RHEA-COMP:10670"/>
        <dbReference type="ChEBI" id="CHEBI:15378"/>
        <dbReference type="ChEBI" id="CHEBI:30616"/>
        <dbReference type="ChEBI" id="CHEBI:32551"/>
        <dbReference type="ChEBI" id="CHEBI:33019"/>
        <dbReference type="ChEBI" id="CHEBI:82748"/>
        <dbReference type="ChEBI" id="CHEBI:83665"/>
        <dbReference type="ChEBI" id="CHEBI:456215"/>
        <dbReference type="EC" id="6.3.4.19"/>
    </reaction>
</comment>
<name>A0A6B3SW88_9BURK</name>
<dbReference type="PANTHER" id="PTHR43033">
    <property type="entry name" value="TRNA(ILE)-LYSIDINE SYNTHASE-RELATED"/>
    <property type="match status" value="1"/>
</dbReference>
<dbReference type="GO" id="GO:0005737">
    <property type="term" value="C:cytoplasm"/>
    <property type="evidence" value="ECO:0007669"/>
    <property type="project" value="UniProtKB-SubCell"/>
</dbReference>
<evidence type="ECO:0000256" key="4">
    <source>
        <dbReference type="ARBA" id="ARBA00022694"/>
    </source>
</evidence>
<comment type="subcellular location">
    <subcellularLocation>
        <location evidence="1 8">Cytoplasm</location>
    </subcellularLocation>
</comment>
<dbReference type="SUPFAM" id="SSF52402">
    <property type="entry name" value="Adenine nucleotide alpha hydrolases-like"/>
    <property type="match status" value="1"/>
</dbReference>
<comment type="caution">
    <text evidence="10">The sequence shown here is derived from an EMBL/GenBank/DDBJ whole genome shotgun (WGS) entry which is preliminary data.</text>
</comment>
<evidence type="ECO:0000256" key="5">
    <source>
        <dbReference type="ARBA" id="ARBA00022741"/>
    </source>
</evidence>
<dbReference type="InterPro" id="IPR012795">
    <property type="entry name" value="tRNA_Ile_lys_synt_N"/>
</dbReference>
<dbReference type="InterPro" id="IPR014729">
    <property type="entry name" value="Rossmann-like_a/b/a_fold"/>
</dbReference>
<keyword evidence="4 8" id="KW-0819">tRNA processing</keyword>
<dbReference type="AlphaFoldDB" id="A0A6B3SW88"/>
<sequence>MPTAALTDTLERALDLILARVFISAPAPGTRIALAYSGGLDSSVLLDLLAPSARRRNLTLLAFHVHHGLSADANAWLNHCERECALRQVEFDCRRIRLDGKGEGIEQAARKGRYAALGEMCRQHDVPLLLTAHHLDDQAETVLLQLFRGTGIAGLAGMEDCNTAPSLLGTPSPHVGRPLLAVTRAELESHAAARQLRHVDDASNRDTRFARNALRGTIMPALGQAFPGFQQRVARAALHAASAQRLLQELGAQDLAACGDKLSLDLEKVRRLSQDRIDNVFRHWFAVAGLRMPSSAWLKEMQLQLFEADVDAQLRVTHPDAEVHRYRGKVYLAPRCASGGQVREVRFQWDGGGVLVFPDYGGTLHFLEGEQGIDRNWLLENALVLRPRGPGDKLKPASNRPTRSLKLHYQALGIPPWQREHLPVAATPAGKLVFAAGVGCDSRHAPPGKVVLRWHSEIFPS</sequence>
<evidence type="ECO:0000313" key="11">
    <source>
        <dbReference type="Proteomes" id="UP000482155"/>
    </source>
</evidence>
<dbReference type="SUPFAM" id="SSF56037">
    <property type="entry name" value="PheT/TilS domain"/>
    <property type="match status" value="1"/>
</dbReference>
<dbReference type="EMBL" id="JAAIVB010000053">
    <property type="protein sequence ID" value="NEX62642.1"/>
    <property type="molecule type" value="Genomic_DNA"/>
</dbReference>
<evidence type="ECO:0000256" key="7">
    <source>
        <dbReference type="ARBA" id="ARBA00048539"/>
    </source>
</evidence>
<evidence type="ECO:0000256" key="8">
    <source>
        <dbReference type="HAMAP-Rule" id="MF_01161"/>
    </source>
</evidence>
<keyword evidence="3 8" id="KW-0436">Ligase</keyword>
<dbReference type="NCBIfam" id="TIGR02432">
    <property type="entry name" value="lysidine_TilS_N"/>
    <property type="match status" value="1"/>
</dbReference>
<dbReference type="Proteomes" id="UP000482155">
    <property type="component" value="Unassembled WGS sequence"/>
</dbReference>
<dbReference type="HAMAP" id="MF_01161">
    <property type="entry name" value="tRNA_Ile_lys_synt"/>
    <property type="match status" value="1"/>
</dbReference>
<evidence type="ECO:0000256" key="2">
    <source>
        <dbReference type="ARBA" id="ARBA00022490"/>
    </source>
</evidence>
<feature type="binding site" evidence="8">
    <location>
        <begin position="37"/>
        <end position="42"/>
    </location>
    <ligand>
        <name>ATP</name>
        <dbReference type="ChEBI" id="CHEBI:30616"/>
    </ligand>
</feature>
<dbReference type="GO" id="GO:0006400">
    <property type="term" value="P:tRNA modification"/>
    <property type="evidence" value="ECO:0007669"/>
    <property type="project" value="UniProtKB-UniRule"/>
</dbReference>
<keyword evidence="2 8" id="KW-0963">Cytoplasm</keyword>
<reference evidence="10 11" key="1">
    <citation type="submission" date="2020-02" db="EMBL/GenBank/DDBJ databases">
        <authorList>
            <person name="Kim M.K."/>
        </authorList>
    </citation>
    <scope>NUCLEOTIDE SEQUENCE [LARGE SCALE GENOMIC DNA]</scope>
    <source>
        <strain evidence="10 11">17J57-3</strain>
    </source>
</reference>
<keyword evidence="11" id="KW-1185">Reference proteome</keyword>
<gene>
    <name evidence="8 10" type="primary">tilS</name>
    <name evidence="10" type="ORF">G3574_16260</name>
</gene>
<evidence type="ECO:0000313" key="10">
    <source>
        <dbReference type="EMBL" id="NEX62642.1"/>
    </source>
</evidence>
<evidence type="ECO:0000256" key="3">
    <source>
        <dbReference type="ARBA" id="ARBA00022598"/>
    </source>
</evidence>
<accession>A0A6B3SW88</accession>
<dbReference type="GO" id="GO:0005524">
    <property type="term" value="F:ATP binding"/>
    <property type="evidence" value="ECO:0007669"/>
    <property type="project" value="UniProtKB-UniRule"/>
</dbReference>
<dbReference type="CDD" id="cd01992">
    <property type="entry name" value="TilS_N"/>
    <property type="match status" value="1"/>
</dbReference>
<dbReference type="InterPro" id="IPR012796">
    <property type="entry name" value="Lysidine-tRNA-synth_C"/>
</dbReference>
<organism evidence="10 11">
    <name type="scientific">Noviherbaspirillum galbum</name>
    <dbReference type="NCBI Taxonomy" id="2709383"/>
    <lineage>
        <taxon>Bacteria</taxon>
        <taxon>Pseudomonadati</taxon>
        <taxon>Pseudomonadota</taxon>
        <taxon>Betaproteobacteria</taxon>
        <taxon>Burkholderiales</taxon>
        <taxon>Oxalobacteraceae</taxon>
        <taxon>Noviherbaspirillum</taxon>
    </lineage>
</organism>
<keyword evidence="6 8" id="KW-0067">ATP-binding</keyword>
<comment type="function">
    <text evidence="8">Ligates lysine onto the cytidine present at position 34 of the AUA codon-specific tRNA(Ile) that contains the anticodon CAU, in an ATP-dependent manner. Cytidine is converted to lysidine, thus changing the amino acid specificity of the tRNA from methionine to isoleucine.</text>
</comment>
<keyword evidence="5 8" id="KW-0547">Nucleotide-binding</keyword>
<dbReference type="RefSeq" id="WP_163965290.1">
    <property type="nucleotide sequence ID" value="NZ_JAAIVB010000053.1"/>
</dbReference>
<dbReference type="InterPro" id="IPR011063">
    <property type="entry name" value="TilS/TtcA_N"/>
</dbReference>
<dbReference type="Gene3D" id="3.40.50.620">
    <property type="entry name" value="HUPs"/>
    <property type="match status" value="1"/>
</dbReference>
<evidence type="ECO:0000259" key="9">
    <source>
        <dbReference type="SMART" id="SM00977"/>
    </source>
</evidence>